<reference evidence="3" key="2">
    <citation type="journal article" date="2011" name="Proc. Natl. Acad. Sci. U.S.A.">
        <title>Obligate biotrophy features unraveled by the genomic analysis of rust fungi.</title>
        <authorList>
            <person name="Duplessis S."/>
            <person name="Cuomo C.A."/>
            <person name="Lin Y.-C."/>
            <person name="Aerts A."/>
            <person name="Tisserant E."/>
            <person name="Veneault-Fourrey C."/>
            <person name="Joly D.L."/>
            <person name="Hacquard S."/>
            <person name="Amselem J."/>
            <person name="Cantarel B.L."/>
            <person name="Chiu R."/>
            <person name="Coutinho P.M."/>
            <person name="Feau N."/>
            <person name="Field M."/>
            <person name="Frey P."/>
            <person name="Gelhaye E."/>
            <person name="Goldberg J."/>
            <person name="Grabherr M.G."/>
            <person name="Kodira C.D."/>
            <person name="Kohler A."/>
            <person name="Kuees U."/>
            <person name="Lindquist E.A."/>
            <person name="Lucas S.M."/>
            <person name="Mago R."/>
            <person name="Mauceli E."/>
            <person name="Morin E."/>
            <person name="Murat C."/>
            <person name="Pangilinan J.L."/>
            <person name="Park R."/>
            <person name="Pearson M."/>
            <person name="Quesneville H."/>
            <person name="Rouhier N."/>
            <person name="Sakthikumar S."/>
            <person name="Salamov A.A."/>
            <person name="Schmutz J."/>
            <person name="Selles B."/>
            <person name="Shapiro H."/>
            <person name="Tanguay P."/>
            <person name="Tuskan G.A."/>
            <person name="Henrissat B."/>
            <person name="Van de Peer Y."/>
            <person name="Rouze P."/>
            <person name="Ellis J.G."/>
            <person name="Dodds P.N."/>
            <person name="Schein J.E."/>
            <person name="Zhong S."/>
            <person name="Hamelin R.C."/>
            <person name="Grigoriev I.V."/>
            <person name="Szabo L.J."/>
            <person name="Martin F."/>
        </authorList>
    </citation>
    <scope>NUCLEOTIDE SEQUENCE [LARGE SCALE GENOMIC DNA]</scope>
    <source>
        <strain evidence="3">CRL 75-36-700-3 / race SCCL</strain>
    </source>
</reference>
<feature type="compositionally biased region" description="Basic and acidic residues" evidence="1">
    <location>
        <begin position="56"/>
        <end position="69"/>
    </location>
</feature>
<dbReference type="AlphaFoldDB" id="E3JVH6"/>
<feature type="compositionally biased region" description="Basic and acidic residues" evidence="1">
    <location>
        <begin position="102"/>
        <end position="117"/>
    </location>
</feature>
<dbReference type="EMBL" id="DS178265">
    <property type="protein sequence ID" value="EFP76051.2"/>
    <property type="molecule type" value="Genomic_DNA"/>
</dbReference>
<gene>
    <name evidence="2" type="ORF">PGTG_02492</name>
</gene>
<keyword evidence="3" id="KW-1185">Reference proteome</keyword>
<dbReference type="RefSeq" id="XP_003320470.2">
    <property type="nucleotide sequence ID" value="XM_003320422.2"/>
</dbReference>
<dbReference type="Proteomes" id="UP000008783">
    <property type="component" value="Unassembled WGS sequence"/>
</dbReference>
<dbReference type="InParanoid" id="E3JVH6"/>
<dbReference type="GeneID" id="10533478"/>
<protein>
    <recommendedName>
        <fullName evidence="4">Golgi to ER traffic-protein</fullName>
    </recommendedName>
</protein>
<dbReference type="KEGG" id="pgr:PGTG_02492"/>
<dbReference type="PANTHER" id="PTHR48193:SF2">
    <property type="entry name" value="ZINC METALLOPROTEASE ZMPB"/>
    <property type="match status" value="1"/>
</dbReference>
<evidence type="ECO:0008006" key="4">
    <source>
        <dbReference type="Google" id="ProtNLM"/>
    </source>
</evidence>
<sequence>MNCVLPSDVDWEAAPRFWAKHLTEKTISRYVIQDLMAEMCAKKPNKTLNFNGEEAPDVKLHPSFQEKADSLQSKLMGSWPDTIEDHYQKKAKQPPKTTTDYSNDKDSDSKAEESNKEDSDEEAGEEKESDDESDEEEEAAESRVSQVPPVPPTKTGKSRSSDGSSSLSDLPSEEEPESSATDPRRDPSE</sequence>
<evidence type="ECO:0000313" key="2">
    <source>
        <dbReference type="EMBL" id="EFP76051.2"/>
    </source>
</evidence>
<feature type="region of interest" description="Disordered" evidence="1">
    <location>
        <begin position="52"/>
        <end position="189"/>
    </location>
</feature>
<evidence type="ECO:0000256" key="1">
    <source>
        <dbReference type="SAM" id="MobiDB-lite"/>
    </source>
</evidence>
<dbReference type="PANTHER" id="PTHR48193">
    <property type="entry name" value="ZINC METALLOPROTEASE ZMPB-RELATED"/>
    <property type="match status" value="1"/>
</dbReference>
<feature type="compositionally biased region" description="Low complexity" evidence="1">
    <location>
        <begin position="161"/>
        <end position="170"/>
    </location>
</feature>
<dbReference type="VEuPathDB" id="FungiDB:PGTG_02492"/>
<accession>E3JVH6</accession>
<name>E3JVH6_PUCGT</name>
<reference key="1">
    <citation type="submission" date="2007-01" db="EMBL/GenBank/DDBJ databases">
        <title>The Genome Sequence of Puccinia graminis f. sp. tritici Strain CRL 75-36-700-3.</title>
        <authorList>
            <consortium name="The Broad Institute Genome Sequencing Platform"/>
            <person name="Birren B."/>
            <person name="Lander E."/>
            <person name="Galagan J."/>
            <person name="Nusbaum C."/>
            <person name="Devon K."/>
            <person name="Cuomo C."/>
            <person name="Jaffe D."/>
            <person name="Butler J."/>
            <person name="Alvarez P."/>
            <person name="Gnerre S."/>
            <person name="Grabherr M."/>
            <person name="Mauceli E."/>
            <person name="Brockman W."/>
            <person name="Young S."/>
            <person name="LaButti K."/>
            <person name="Sykes S."/>
            <person name="DeCaprio D."/>
            <person name="Crawford M."/>
            <person name="Koehrsen M."/>
            <person name="Engels R."/>
            <person name="Montgomery P."/>
            <person name="Pearson M."/>
            <person name="Howarth C."/>
            <person name="Larson L."/>
            <person name="White J."/>
            <person name="Zeng Q."/>
            <person name="Kodira C."/>
            <person name="Yandava C."/>
            <person name="Alvarado L."/>
            <person name="O'Leary S."/>
            <person name="Szabo L."/>
            <person name="Dean R."/>
            <person name="Schein J."/>
        </authorList>
    </citation>
    <scope>NUCLEOTIDE SEQUENCE</scope>
    <source>
        <strain>CRL 75-36-700-3</strain>
    </source>
</reference>
<dbReference type="InterPro" id="IPR053094">
    <property type="entry name" value="Zinc_metalloprotease_ZmpB"/>
</dbReference>
<feature type="compositionally biased region" description="Acidic residues" evidence="1">
    <location>
        <begin position="118"/>
        <end position="139"/>
    </location>
</feature>
<dbReference type="OrthoDB" id="10599712at2759"/>
<organism evidence="2 3">
    <name type="scientific">Puccinia graminis f. sp. tritici (strain CRL 75-36-700-3 / race SCCL)</name>
    <name type="common">Black stem rust fungus</name>
    <dbReference type="NCBI Taxonomy" id="418459"/>
    <lineage>
        <taxon>Eukaryota</taxon>
        <taxon>Fungi</taxon>
        <taxon>Dikarya</taxon>
        <taxon>Basidiomycota</taxon>
        <taxon>Pucciniomycotina</taxon>
        <taxon>Pucciniomycetes</taxon>
        <taxon>Pucciniales</taxon>
        <taxon>Pucciniaceae</taxon>
        <taxon>Puccinia</taxon>
    </lineage>
</organism>
<dbReference type="HOGENOM" id="CLU_1435077_0_0_1"/>
<evidence type="ECO:0000313" key="3">
    <source>
        <dbReference type="Proteomes" id="UP000008783"/>
    </source>
</evidence>
<proteinExistence type="predicted"/>